<comment type="caution">
    <text evidence="4">The sequence shown here is derived from an EMBL/GenBank/DDBJ whole genome shotgun (WGS) entry which is preliminary data.</text>
</comment>
<dbReference type="PANTHER" id="PTHR43420">
    <property type="entry name" value="ACETYLTRANSFERASE"/>
    <property type="match status" value="1"/>
</dbReference>
<reference evidence="5" key="1">
    <citation type="journal article" date="2019" name="Int. J. Syst. Evol. Microbiol.">
        <title>The Global Catalogue of Microorganisms (GCM) 10K type strain sequencing project: providing services to taxonomists for standard genome sequencing and annotation.</title>
        <authorList>
            <consortium name="The Broad Institute Genomics Platform"/>
            <consortium name="The Broad Institute Genome Sequencing Center for Infectious Disease"/>
            <person name="Wu L."/>
            <person name="Ma J."/>
        </authorList>
    </citation>
    <scope>NUCLEOTIDE SEQUENCE [LARGE SCALE GENOMIC DNA]</scope>
    <source>
        <strain evidence="5">TISTR 1827</strain>
    </source>
</reference>
<dbReference type="Proteomes" id="UP001597493">
    <property type="component" value="Unassembled WGS sequence"/>
</dbReference>
<dbReference type="EC" id="2.3.-.-" evidence="4"/>
<dbReference type="InterPro" id="IPR000182">
    <property type="entry name" value="GNAT_dom"/>
</dbReference>
<organism evidence="4 5">
    <name type="scientific">Paenibacillus thailandensis</name>
    <dbReference type="NCBI Taxonomy" id="393250"/>
    <lineage>
        <taxon>Bacteria</taxon>
        <taxon>Bacillati</taxon>
        <taxon>Bacillota</taxon>
        <taxon>Bacilli</taxon>
        <taxon>Bacillales</taxon>
        <taxon>Paenibacillaceae</taxon>
        <taxon>Paenibacillus</taxon>
    </lineage>
</organism>
<dbReference type="Pfam" id="PF00583">
    <property type="entry name" value="Acetyltransf_1"/>
    <property type="match status" value="1"/>
</dbReference>
<sequence>MIRLRNARVDDAVLCDLIRKELIPHSHTVHWNDAPTIRELPKRFRRGVTFVAAAGKTAPPLGFIHLIAAGEWLYVDMLAVHPANRERGLGRQLLSACEAYGRERGCTAAFLFVDESNPGARRFYERLGYSAAGFSPVTRCYEMVKRLV</sequence>
<dbReference type="GO" id="GO:0016746">
    <property type="term" value="F:acyltransferase activity"/>
    <property type="evidence" value="ECO:0007669"/>
    <property type="project" value="UniProtKB-KW"/>
</dbReference>
<evidence type="ECO:0000256" key="1">
    <source>
        <dbReference type="ARBA" id="ARBA00022679"/>
    </source>
</evidence>
<dbReference type="PANTHER" id="PTHR43420:SF47">
    <property type="entry name" value="N-ACETYLTRANSFERASE DOMAIN-CONTAINING PROTEIN"/>
    <property type="match status" value="1"/>
</dbReference>
<name>A0ABW5QWD1_9BACL</name>
<dbReference type="EMBL" id="JBHUMY010000011">
    <property type="protein sequence ID" value="MFD2660759.1"/>
    <property type="molecule type" value="Genomic_DNA"/>
</dbReference>
<dbReference type="Gene3D" id="3.40.630.30">
    <property type="match status" value="1"/>
</dbReference>
<accession>A0ABW5QWD1</accession>
<evidence type="ECO:0000259" key="3">
    <source>
        <dbReference type="PROSITE" id="PS51186"/>
    </source>
</evidence>
<keyword evidence="1 4" id="KW-0808">Transferase</keyword>
<feature type="domain" description="N-acetyltransferase" evidence="3">
    <location>
        <begin position="2"/>
        <end position="148"/>
    </location>
</feature>
<dbReference type="InterPro" id="IPR050680">
    <property type="entry name" value="YpeA/RimI_acetyltransf"/>
</dbReference>
<keyword evidence="5" id="KW-1185">Reference proteome</keyword>
<protein>
    <submittedName>
        <fullName evidence="4">GNAT family N-acetyltransferase</fullName>
        <ecNumber evidence="4">2.3.-.-</ecNumber>
    </submittedName>
</protein>
<keyword evidence="2 4" id="KW-0012">Acyltransferase</keyword>
<dbReference type="PROSITE" id="PS51186">
    <property type="entry name" value="GNAT"/>
    <property type="match status" value="1"/>
</dbReference>
<gene>
    <name evidence="4" type="ORF">ACFSW5_10930</name>
</gene>
<proteinExistence type="predicted"/>
<dbReference type="InterPro" id="IPR016181">
    <property type="entry name" value="Acyl_CoA_acyltransferase"/>
</dbReference>
<dbReference type="SUPFAM" id="SSF55729">
    <property type="entry name" value="Acyl-CoA N-acyltransferases (Nat)"/>
    <property type="match status" value="1"/>
</dbReference>
<evidence type="ECO:0000313" key="5">
    <source>
        <dbReference type="Proteomes" id="UP001597493"/>
    </source>
</evidence>
<dbReference type="RefSeq" id="WP_379272649.1">
    <property type="nucleotide sequence ID" value="NZ_JBHUGT010000013.1"/>
</dbReference>
<evidence type="ECO:0000313" key="4">
    <source>
        <dbReference type="EMBL" id="MFD2660759.1"/>
    </source>
</evidence>
<evidence type="ECO:0000256" key="2">
    <source>
        <dbReference type="ARBA" id="ARBA00023315"/>
    </source>
</evidence>
<dbReference type="CDD" id="cd04301">
    <property type="entry name" value="NAT_SF"/>
    <property type="match status" value="1"/>
</dbReference>